<sequence length="194" mass="20984">MTRPKPSLGRRGEAVRAAVLDATLAELVEHGVDGVSVAAVAASAGVHETSVYRRWRTREDLIVDALLERSAAEIPVPDTGSVRGDLVELCRLVIGYLSVPLGRALVRMAALNVEDESLARGRADFLASRLATMRVVVDRAVERGELPDRSDARLVLEMLVAPLHMRTILTGEPLTATLPEQLVDVLLDGLRPRA</sequence>
<keyword evidence="2 4" id="KW-0238">DNA-binding</keyword>
<dbReference type="Gene3D" id="1.10.357.10">
    <property type="entry name" value="Tetracycline Repressor, domain 2"/>
    <property type="match status" value="1"/>
</dbReference>
<dbReference type="SUPFAM" id="SSF46689">
    <property type="entry name" value="Homeodomain-like"/>
    <property type="match status" value="1"/>
</dbReference>
<evidence type="ECO:0000256" key="4">
    <source>
        <dbReference type="PROSITE-ProRule" id="PRU00335"/>
    </source>
</evidence>
<dbReference type="InterPro" id="IPR050109">
    <property type="entry name" value="HTH-type_TetR-like_transc_reg"/>
</dbReference>
<dbReference type="Gene3D" id="1.10.10.60">
    <property type="entry name" value="Homeodomain-like"/>
    <property type="match status" value="1"/>
</dbReference>
<evidence type="ECO:0000256" key="3">
    <source>
        <dbReference type="ARBA" id="ARBA00023163"/>
    </source>
</evidence>
<protein>
    <submittedName>
        <fullName evidence="6">TetR family transcriptional regulator</fullName>
    </submittedName>
</protein>
<keyword evidence="1" id="KW-0805">Transcription regulation</keyword>
<accession>A0AA91LSF9</accession>
<feature type="DNA-binding region" description="H-T-H motif" evidence="4">
    <location>
        <begin position="36"/>
        <end position="55"/>
    </location>
</feature>
<dbReference type="Pfam" id="PF00440">
    <property type="entry name" value="TetR_N"/>
    <property type="match status" value="1"/>
</dbReference>
<dbReference type="InterPro" id="IPR001647">
    <property type="entry name" value="HTH_TetR"/>
</dbReference>
<evidence type="ECO:0000313" key="6">
    <source>
        <dbReference type="EMBL" id="ORA29256.1"/>
    </source>
</evidence>
<evidence type="ECO:0000313" key="7">
    <source>
        <dbReference type="Proteomes" id="UP000192441"/>
    </source>
</evidence>
<feature type="domain" description="HTH tetR-type" evidence="5">
    <location>
        <begin position="13"/>
        <end position="73"/>
    </location>
</feature>
<dbReference type="InterPro" id="IPR011075">
    <property type="entry name" value="TetR_C"/>
</dbReference>
<dbReference type="InterPro" id="IPR036271">
    <property type="entry name" value="Tet_transcr_reg_TetR-rel_C_sf"/>
</dbReference>
<dbReference type="AlphaFoldDB" id="A0AA91LSF9"/>
<keyword evidence="3" id="KW-0804">Transcription</keyword>
<dbReference type="GO" id="GO:0000976">
    <property type="term" value="F:transcription cis-regulatory region binding"/>
    <property type="evidence" value="ECO:0007669"/>
    <property type="project" value="TreeGrafter"/>
</dbReference>
<gene>
    <name evidence="6" type="ORF">BST20_28240</name>
</gene>
<dbReference type="EMBL" id="MVHM01000037">
    <property type="protein sequence ID" value="ORA29256.1"/>
    <property type="molecule type" value="Genomic_DNA"/>
</dbReference>
<dbReference type="InterPro" id="IPR009057">
    <property type="entry name" value="Homeodomain-like_sf"/>
</dbReference>
<dbReference type="PANTHER" id="PTHR30055:SF148">
    <property type="entry name" value="TETR-FAMILY TRANSCRIPTIONAL REGULATOR"/>
    <property type="match status" value="1"/>
</dbReference>
<evidence type="ECO:0000256" key="1">
    <source>
        <dbReference type="ARBA" id="ARBA00023015"/>
    </source>
</evidence>
<evidence type="ECO:0000259" key="5">
    <source>
        <dbReference type="PROSITE" id="PS50977"/>
    </source>
</evidence>
<comment type="caution">
    <text evidence="6">The sequence shown here is derived from an EMBL/GenBank/DDBJ whole genome shotgun (WGS) entry which is preliminary data.</text>
</comment>
<dbReference type="GO" id="GO:0003700">
    <property type="term" value="F:DNA-binding transcription factor activity"/>
    <property type="evidence" value="ECO:0007669"/>
    <property type="project" value="TreeGrafter"/>
</dbReference>
<dbReference type="RefSeq" id="WP_083134704.1">
    <property type="nucleotide sequence ID" value="NZ_AP022606.1"/>
</dbReference>
<dbReference type="Pfam" id="PF16859">
    <property type="entry name" value="TetR_C_11"/>
    <property type="match status" value="1"/>
</dbReference>
<proteinExistence type="predicted"/>
<dbReference type="PANTHER" id="PTHR30055">
    <property type="entry name" value="HTH-TYPE TRANSCRIPTIONAL REGULATOR RUTR"/>
    <property type="match status" value="1"/>
</dbReference>
<evidence type="ECO:0000256" key="2">
    <source>
        <dbReference type="ARBA" id="ARBA00023125"/>
    </source>
</evidence>
<dbReference type="SUPFAM" id="SSF48498">
    <property type="entry name" value="Tetracyclin repressor-like, C-terminal domain"/>
    <property type="match status" value="1"/>
</dbReference>
<dbReference type="Proteomes" id="UP000192441">
    <property type="component" value="Unassembled WGS sequence"/>
</dbReference>
<reference evidence="6 7" key="1">
    <citation type="submission" date="2016-12" db="EMBL/GenBank/DDBJ databases">
        <title>The new phylogeny of genus Mycobacterium.</title>
        <authorList>
            <person name="Tortoli E."/>
            <person name="Trovato A."/>
            <person name="Cirillo D.M."/>
        </authorList>
    </citation>
    <scope>NUCLEOTIDE SEQUENCE [LARGE SCALE GENOMIC DNA]</scope>
    <source>
        <strain evidence="6 7">DSM 44624</strain>
    </source>
</reference>
<organism evidence="6 7">
    <name type="scientific">Mycobacterium branderi</name>
    <dbReference type="NCBI Taxonomy" id="43348"/>
    <lineage>
        <taxon>Bacteria</taxon>
        <taxon>Bacillati</taxon>
        <taxon>Actinomycetota</taxon>
        <taxon>Actinomycetes</taxon>
        <taxon>Mycobacteriales</taxon>
        <taxon>Mycobacteriaceae</taxon>
        <taxon>Mycobacterium</taxon>
    </lineage>
</organism>
<name>A0AA91LSF9_9MYCO</name>
<dbReference type="PROSITE" id="PS50977">
    <property type="entry name" value="HTH_TETR_2"/>
    <property type="match status" value="1"/>
</dbReference>